<comment type="pathway">
    <text evidence="3 15">Cofactor biosynthesis; FMN biosynthesis; FMN from riboflavin (ATP route): step 1/1.</text>
</comment>
<keyword evidence="7 15" id="KW-0548">Nucleotidyltransferase</keyword>
<keyword evidence="11 15" id="KW-0067">ATP-binding</keyword>
<evidence type="ECO:0000256" key="9">
    <source>
        <dbReference type="ARBA" id="ARBA00022777"/>
    </source>
</evidence>
<keyword evidence="8 15" id="KW-0547">Nucleotide-binding</keyword>
<evidence type="ECO:0000256" key="6">
    <source>
        <dbReference type="ARBA" id="ARBA00022679"/>
    </source>
</evidence>
<evidence type="ECO:0000256" key="2">
    <source>
        <dbReference type="ARBA" id="ARBA00004726"/>
    </source>
</evidence>
<keyword evidence="18" id="KW-1185">Reference proteome</keyword>
<dbReference type="FunFam" id="2.40.30.30:FF:000003">
    <property type="entry name" value="Riboflavin biosynthesis protein"/>
    <property type="match status" value="1"/>
</dbReference>
<keyword evidence="12" id="KW-0511">Multifunctional enzyme</keyword>
<evidence type="ECO:0000313" key="17">
    <source>
        <dbReference type="EMBL" id="AMY11131.1"/>
    </source>
</evidence>
<dbReference type="GO" id="GO:0009398">
    <property type="term" value="P:FMN biosynthetic process"/>
    <property type="evidence" value="ECO:0007669"/>
    <property type="project" value="UniProtKB-UniRule"/>
</dbReference>
<dbReference type="KEGG" id="abac:LuPra_04378"/>
<comment type="function">
    <text evidence="1">Catalyzes the phosphorylation of riboflavin to FMN followed by the adenylation of FMN to FAD.</text>
</comment>
<dbReference type="EC" id="2.7.1.26" evidence="15"/>
<dbReference type="Pfam" id="PF01687">
    <property type="entry name" value="Flavokinase"/>
    <property type="match status" value="1"/>
</dbReference>
<organism evidence="17 18">
    <name type="scientific">Luteitalea pratensis</name>
    <dbReference type="NCBI Taxonomy" id="1855912"/>
    <lineage>
        <taxon>Bacteria</taxon>
        <taxon>Pseudomonadati</taxon>
        <taxon>Acidobacteriota</taxon>
        <taxon>Vicinamibacteria</taxon>
        <taxon>Vicinamibacterales</taxon>
        <taxon>Vicinamibacteraceae</taxon>
        <taxon>Luteitalea</taxon>
    </lineage>
</organism>
<dbReference type="InterPro" id="IPR004821">
    <property type="entry name" value="Cyt_trans-like"/>
</dbReference>
<dbReference type="UniPathway" id="UPA00276">
    <property type="reaction ID" value="UER00406"/>
</dbReference>
<name>A0A143PRV3_LUTPR</name>
<evidence type="ECO:0000256" key="10">
    <source>
        <dbReference type="ARBA" id="ARBA00022827"/>
    </source>
</evidence>
<keyword evidence="9 15" id="KW-0418">Kinase</keyword>
<dbReference type="GO" id="GO:0008531">
    <property type="term" value="F:riboflavin kinase activity"/>
    <property type="evidence" value="ECO:0007669"/>
    <property type="project" value="UniProtKB-UniRule"/>
</dbReference>
<evidence type="ECO:0000259" key="16">
    <source>
        <dbReference type="SMART" id="SM00904"/>
    </source>
</evidence>
<dbReference type="OrthoDB" id="9803667at2"/>
<dbReference type="EC" id="2.7.7.2" evidence="15"/>
<sequence length="324" mass="36536">MTDVRHGTRLRVEVIRFPEDPPRPGRWPYPVVALGNFDGLHRGHQKILERVRRQARERHGTPLVMTFDPHPPRVLRPDKAPPLLMTTPQRIEALARAGMEGVALVHFDHELSRLDPDTFVRRVLVEWLGVAEVWVGGNFLFGRDRTGNFSLLRDLGQLYGFRAEKIDPVRYKDFVVSSTRIRRLVSEGRVDEAGALLGHHYFVDGTVVAGAARGRQIGFPTANITSENELLPPHGVYATTLTVDDRIHAAVTNIGVRPTFEAEGRVSVETHLLDVNPDLYGTRVRLAFVQRLRGEQAFNGVDALVRQIREDVATARSVFERFSL</sequence>
<dbReference type="EMBL" id="CP015136">
    <property type="protein sequence ID" value="AMY11131.1"/>
    <property type="molecule type" value="Genomic_DNA"/>
</dbReference>
<dbReference type="NCBIfam" id="NF004162">
    <property type="entry name" value="PRK05627.1-5"/>
    <property type="match status" value="1"/>
</dbReference>
<dbReference type="InterPro" id="IPR023468">
    <property type="entry name" value="Riboflavin_kinase"/>
</dbReference>
<protein>
    <recommendedName>
        <fullName evidence="15">Riboflavin biosynthesis protein</fullName>
    </recommendedName>
    <domain>
        <recommendedName>
            <fullName evidence="15">Riboflavin kinase</fullName>
            <ecNumber evidence="15">2.7.1.26</ecNumber>
        </recommendedName>
        <alternativeName>
            <fullName evidence="15">Flavokinase</fullName>
        </alternativeName>
    </domain>
    <domain>
        <recommendedName>
            <fullName evidence="15">FMN adenylyltransferase</fullName>
            <ecNumber evidence="15">2.7.7.2</ecNumber>
        </recommendedName>
        <alternativeName>
            <fullName evidence="15">FAD pyrophosphorylase</fullName>
        </alternativeName>
        <alternativeName>
            <fullName evidence="15">FAD synthase</fullName>
        </alternativeName>
    </domain>
</protein>
<dbReference type="PANTHER" id="PTHR22749">
    <property type="entry name" value="RIBOFLAVIN KINASE/FMN ADENYLYLTRANSFERASE"/>
    <property type="match status" value="1"/>
</dbReference>
<gene>
    <name evidence="17" type="primary">ribF</name>
    <name evidence="17" type="ORF">LuPra_04378</name>
</gene>
<dbReference type="NCBIfam" id="TIGR00125">
    <property type="entry name" value="cyt_tran_rel"/>
    <property type="match status" value="1"/>
</dbReference>
<keyword evidence="5 15" id="KW-0288">FMN</keyword>
<evidence type="ECO:0000256" key="15">
    <source>
        <dbReference type="PIRNR" id="PIRNR004491"/>
    </source>
</evidence>
<reference evidence="18" key="2">
    <citation type="submission" date="2016-04" db="EMBL/GenBank/DDBJ databases">
        <title>First Complete Genome Sequence of a Subdivision 6 Acidobacterium.</title>
        <authorList>
            <person name="Huang S."/>
            <person name="Vieira S."/>
            <person name="Bunk B."/>
            <person name="Riedel T."/>
            <person name="Sproeer C."/>
            <person name="Overmann J."/>
        </authorList>
    </citation>
    <scope>NUCLEOTIDE SEQUENCE [LARGE SCALE GENOMIC DNA]</scope>
    <source>
        <strain evidence="18">DSM 100886 HEG_-6_39</strain>
    </source>
</reference>
<evidence type="ECO:0000256" key="5">
    <source>
        <dbReference type="ARBA" id="ARBA00022643"/>
    </source>
</evidence>
<dbReference type="Gene3D" id="2.40.30.30">
    <property type="entry name" value="Riboflavin kinase-like"/>
    <property type="match status" value="1"/>
</dbReference>
<dbReference type="PANTHER" id="PTHR22749:SF6">
    <property type="entry name" value="RIBOFLAVIN KINASE"/>
    <property type="match status" value="1"/>
</dbReference>
<feature type="domain" description="Riboflavin kinase" evidence="16">
    <location>
        <begin position="196"/>
        <end position="320"/>
    </location>
</feature>
<keyword evidence="4 15" id="KW-0285">Flavoprotein</keyword>
<dbReference type="GO" id="GO:0005524">
    <property type="term" value="F:ATP binding"/>
    <property type="evidence" value="ECO:0007669"/>
    <property type="project" value="UniProtKB-UniRule"/>
</dbReference>
<reference evidence="17 18" key="1">
    <citation type="journal article" date="2016" name="Genome Announc.">
        <title>First Complete Genome Sequence of a Subdivision 6 Acidobacterium Strain.</title>
        <authorList>
            <person name="Huang S."/>
            <person name="Vieira S."/>
            <person name="Bunk B."/>
            <person name="Riedel T."/>
            <person name="Sproer C."/>
            <person name="Overmann J."/>
        </authorList>
    </citation>
    <scope>NUCLEOTIDE SEQUENCE [LARGE SCALE GENOMIC DNA]</scope>
    <source>
        <strain evidence="18">DSM 100886 HEG_-6_39</strain>
    </source>
</reference>
<evidence type="ECO:0000256" key="11">
    <source>
        <dbReference type="ARBA" id="ARBA00022840"/>
    </source>
</evidence>
<evidence type="ECO:0000256" key="13">
    <source>
        <dbReference type="ARBA" id="ARBA00047880"/>
    </source>
</evidence>
<dbReference type="Gene3D" id="3.40.50.620">
    <property type="entry name" value="HUPs"/>
    <property type="match status" value="1"/>
</dbReference>
<evidence type="ECO:0000256" key="1">
    <source>
        <dbReference type="ARBA" id="ARBA00002121"/>
    </source>
</evidence>
<comment type="similarity">
    <text evidence="15">Belongs to the ribF family.</text>
</comment>
<dbReference type="InterPro" id="IPR015865">
    <property type="entry name" value="Riboflavin_kinase_bac/euk"/>
</dbReference>
<dbReference type="PIRSF" id="PIRSF004491">
    <property type="entry name" value="FAD_Synth"/>
    <property type="match status" value="1"/>
</dbReference>
<dbReference type="STRING" id="1855912.LuPra_04378"/>
<comment type="catalytic activity">
    <reaction evidence="14 15">
        <text>FMN + ATP + H(+) = FAD + diphosphate</text>
        <dbReference type="Rhea" id="RHEA:17237"/>
        <dbReference type="ChEBI" id="CHEBI:15378"/>
        <dbReference type="ChEBI" id="CHEBI:30616"/>
        <dbReference type="ChEBI" id="CHEBI:33019"/>
        <dbReference type="ChEBI" id="CHEBI:57692"/>
        <dbReference type="ChEBI" id="CHEBI:58210"/>
        <dbReference type="EC" id="2.7.7.2"/>
    </reaction>
</comment>
<dbReference type="InterPro" id="IPR023465">
    <property type="entry name" value="Riboflavin_kinase_dom_sf"/>
</dbReference>
<dbReference type="UniPathway" id="UPA00277">
    <property type="reaction ID" value="UER00407"/>
</dbReference>
<dbReference type="GO" id="GO:0006747">
    <property type="term" value="P:FAD biosynthetic process"/>
    <property type="evidence" value="ECO:0007669"/>
    <property type="project" value="UniProtKB-UniRule"/>
</dbReference>
<evidence type="ECO:0000256" key="14">
    <source>
        <dbReference type="ARBA" id="ARBA00049494"/>
    </source>
</evidence>
<dbReference type="InterPro" id="IPR002606">
    <property type="entry name" value="Riboflavin_kinase_bac"/>
</dbReference>
<dbReference type="SUPFAM" id="SSF52374">
    <property type="entry name" value="Nucleotidylyl transferase"/>
    <property type="match status" value="1"/>
</dbReference>
<evidence type="ECO:0000256" key="3">
    <source>
        <dbReference type="ARBA" id="ARBA00005201"/>
    </source>
</evidence>
<dbReference type="GO" id="GO:0003919">
    <property type="term" value="F:FMN adenylyltransferase activity"/>
    <property type="evidence" value="ECO:0007669"/>
    <property type="project" value="UniProtKB-UniRule"/>
</dbReference>
<dbReference type="SUPFAM" id="SSF82114">
    <property type="entry name" value="Riboflavin kinase-like"/>
    <property type="match status" value="1"/>
</dbReference>
<dbReference type="GO" id="GO:0009231">
    <property type="term" value="P:riboflavin biosynthetic process"/>
    <property type="evidence" value="ECO:0007669"/>
    <property type="project" value="InterPro"/>
</dbReference>
<evidence type="ECO:0000256" key="7">
    <source>
        <dbReference type="ARBA" id="ARBA00022695"/>
    </source>
</evidence>
<dbReference type="NCBIfam" id="NF004160">
    <property type="entry name" value="PRK05627.1-3"/>
    <property type="match status" value="1"/>
</dbReference>
<keyword evidence="10 15" id="KW-0274">FAD</keyword>
<dbReference type="CDD" id="cd02064">
    <property type="entry name" value="FAD_synthetase_N"/>
    <property type="match status" value="1"/>
</dbReference>
<evidence type="ECO:0000313" key="18">
    <source>
        <dbReference type="Proteomes" id="UP000076079"/>
    </source>
</evidence>
<dbReference type="Pfam" id="PF06574">
    <property type="entry name" value="FAD_syn"/>
    <property type="match status" value="1"/>
</dbReference>
<proteinExistence type="inferred from homology"/>
<dbReference type="RefSeq" id="WP_110172706.1">
    <property type="nucleotide sequence ID" value="NZ_CP015136.1"/>
</dbReference>
<dbReference type="InterPro" id="IPR014729">
    <property type="entry name" value="Rossmann-like_a/b/a_fold"/>
</dbReference>
<dbReference type="FunFam" id="3.40.50.620:FF:000021">
    <property type="entry name" value="Riboflavin biosynthesis protein"/>
    <property type="match status" value="1"/>
</dbReference>
<comment type="pathway">
    <text evidence="2 15">Cofactor biosynthesis; FAD biosynthesis; FAD from FMN: step 1/1.</text>
</comment>
<keyword evidence="6 15" id="KW-0808">Transferase</keyword>
<accession>A0A143PRV3</accession>
<dbReference type="NCBIfam" id="TIGR00083">
    <property type="entry name" value="ribF"/>
    <property type="match status" value="1"/>
</dbReference>
<dbReference type="AlphaFoldDB" id="A0A143PRV3"/>
<dbReference type="PATRIC" id="fig|1813736.3.peg.4616"/>
<dbReference type="Proteomes" id="UP000076079">
    <property type="component" value="Chromosome"/>
</dbReference>
<comment type="catalytic activity">
    <reaction evidence="13 15">
        <text>riboflavin + ATP = FMN + ADP + H(+)</text>
        <dbReference type="Rhea" id="RHEA:14357"/>
        <dbReference type="ChEBI" id="CHEBI:15378"/>
        <dbReference type="ChEBI" id="CHEBI:30616"/>
        <dbReference type="ChEBI" id="CHEBI:57986"/>
        <dbReference type="ChEBI" id="CHEBI:58210"/>
        <dbReference type="ChEBI" id="CHEBI:456216"/>
        <dbReference type="EC" id="2.7.1.26"/>
    </reaction>
</comment>
<evidence type="ECO:0000256" key="4">
    <source>
        <dbReference type="ARBA" id="ARBA00022630"/>
    </source>
</evidence>
<evidence type="ECO:0000256" key="8">
    <source>
        <dbReference type="ARBA" id="ARBA00022741"/>
    </source>
</evidence>
<evidence type="ECO:0000256" key="12">
    <source>
        <dbReference type="ARBA" id="ARBA00023268"/>
    </source>
</evidence>
<dbReference type="SMART" id="SM00904">
    <property type="entry name" value="Flavokinase"/>
    <property type="match status" value="1"/>
</dbReference>
<dbReference type="InterPro" id="IPR015864">
    <property type="entry name" value="FAD_synthase"/>
</dbReference>